<proteinExistence type="predicted"/>
<evidence type="ECO:0000313" key="1">
    <source>
        <dbReference type="EMBL" id="OBX51439.1"/>
    </source>
</evidence>
<comment type="caution">
    <text evidence="1">The sequence shown here is derived from an EMBL/GenBank/DDBJ whole genome shotgun (WGS) entry which is preliminary data.</text>
</comment>
<organism evidence="1 2">
    <name type="scientific">Moraxella nonliquefaciens</name>
    <dbReference type="NCBI Taxonomy" id="478"/>
    <lineage>
        <taxon>Bacteria</taxon>
        <taxon>Pseudomonadati</taxon>
        <taxon>Pseudomonadota</taxon>
        <taxon>Gammaproteobacteria</taxon>
        <taxon>Moraxellales</taxon>
        <taxon>Moraxellaceae</taxon>
        <taxon>Moraxella</taxon>
    </lineage>
</organism>
<dbReference type="AlphaFoldDB" id="A0A1B8PKR9"/>
<protein>
    <submittedName>
        <fullName evidence="1">Uncharacterized protein</fullName>
    </submittedName>
</protein>
<reference evidence="1 2" key="1">
    <citation type="submission" date="2016-06" db="EMBL/GenBank/DDBJ databases">
        <title>Draft genome of Moraxella nonliquefaciens CCUG 60284.</title>
        <authorList>
            <person name="Salva-Serra F."/>
            <person name="Engstrom-Jakobsson H."/>
            <person name="Thorell K."/>
            <person name="Gonzales-Siles L."/>
            <person name="Karlsson R."/>
            <person name="Boulund F."/>
            <person name="Engstrand L."/>
            <person name="Kristiansson E."/>
            <person name="Moore E."/>
        </authorList>
    </citation>
    <scope>NUCLEOTIDE SEQUENCE [LARGE SCALE GENOMIC DNA]</scope>
    <source>
        <strain evidence="1 2">CCUG 60284</strain>
    </source>
</reference>
<gene>
    <name evidence="1" type="ORF">A9Z60_07575</name>
</gene>
<evidence type="ECO:0000313" key="2">
    <source>
        <dbReference type="Proteomes" id="UP000092671"/>
    </source>
</evidence>
<sequence length="105" mass="12015">MIKPYSDYYRPTGTPQSVIDEWIAEHGISPITKMKKPKRKKTIDETVRAVKKLLKKQGVISMDDYIALNPANIGLHEVINILRKNTNWTFGKTLQSGFKVTGERK</sequence>
<dbReference type="EMBL" id="LZDN01000006">
    <property type="protein sequence ID" value="OBX51439.1"/>
    <property type="molecule type" value="Genomic_DNA"/>
</dbReference>
<dbReference type="RefSeq" id="WP_066892669.1">
    <property type="nucleotide sequence ID" value="NZ_LZDN01000006.1"/>
</dbReference>
<dbReference type="Proteomes" id="UP000092671">
    <property type="component" value="Unassembled WGS sequence"/>
</dbReference>
<name>A0A1B8PKR9_MORNO</name>
<accession>A0A1B8PKR9</accession>